<reference evidence="1" key="2">
    <citation type="submission" date="2020-09" db="EMBL/GenBank/DDBJ databases">
        <authorList>
            <person name="Sun Q."/>
            <person name="Zhou Y."/>
        </authorList>
    </citation>
    <scope>NUCLEOTIDE SEQUENCE</scope>
    <source>
        <strain evidence="1">CGMCC 1.15085</strain>
    </source>
</reference>
<evidence type="ECO:0000313" key="2">
    <source>
        <dbReference type="Proteomes" id="UP000636793"/>
    </source>
</evidence>
<proteinExistence type="predicted"/>
<protein>
    <submittedName>
        <fullName evidence="1">Uncharacterized protein</fullName>
    </submittedName>
</protein>
<keyword evidence="2" id="KW-1185">Reference proteome</keyword>
<comment type="caution">
    <text evidence="1">The sequence shown here is derived from an EMBL/GenBank/DDBJ whole genome shotgun (WGS) entry which is preliminary data.</text>
</comment>
<dbReference type="EMBL" id="BMHI01000006">
    <property type="protein sequence ID" value="GGB44579.1"/>
    <property type="molecule type" value="Genomic_DNA"/>
</dbReference>
<organism evidence="1 2">
    <name type="scientific">Flexivirga endophytica</name>
    <dbReference type="NCBI Taxonomy" id="1849103"/>
    <lineage>
        <taxon>Bacteria</taxon>
        <taxon>Bacillati</taxon>
        <taxon>Actinomycetota</taxon>
        <taxon>Actinomycetes</taxon>
        <taxon>Micrococcales</taxon>
        <taxon>Dermacoccaceae</taxon>
        <taxon>Flexivirga</taxon>
    </lineage>
</organism>
<sequence>MVDALEVVLVVLAELLEESLDFVGVELSLVVEVSLADDEDDAEEVAFFVESRESVL</sequence>
<gene>
    <name evidence="1" type="ORF">GCM10011492_39580</name>
</gene>
<dbReference type="Proteomes" id="UP000636793">
    <property type="component" value="Unassembled WGS sequence"/>
</dbReference>
<name>A0A916TH48_9MICO</name>
<accession>A0A916TH48</accession>
<dbReference type="AlphaFoldDB" id="A0A916TH48"/>
<reference evidence="1" key="1">
    <citation type="journal article" date="2014" name="Int. J. Syst. Evol. Microbiol.">
        <title>Complete genome sequence of Corynebacterium casei LMG S-19264T (=DSM 44701T), isolated from a smear-ripened cheese.</title>
        <authorList>
            <consortium name="US DOE Joint Genome Institute (JGI-PGF)"/>
            <person name="Walter F."/>
            <person name="Albersmeier A."/>
            <person name="Kalinowski J."/>
            <person name="Ruckert C."/>
        </authorList>
    </citation>
    <scope>NUCLEOTIDE SEQUENCE</scope>
    <source>
        <strain evidence="1">CGMCC 1.15085</strain>
    </source>
</reference>
<evidence type="ECO:0000313" key="1">
    <source>
        <dbReference type="EMBL" id="GGB44579.1"/>
    </source>
</evidence>